<evidence type="ECO:0000256" key="3">
    <source>
        <dbReference type="ARBA" id="ARBA00022723"/>
    </source>
</evidence>
<dbReference type="PROSITE" id="PS00086">
    <property type="entry name" value="CYTOCHROME_P450"/>
    <property type="match status" value="1"/>
</dbReference>
<organism evidence="9 10">
    <name type="scientific">Camellia sinensis var. sinensis</name>
    <name type="common">China tea</name>
    <dbReference type="NCBI Taxonomy" id="542762"/>
    <lineage>
        <taxon>Eukaryota</taxon>
        <taxon>Viridiplantae</taxon>
        <taxon>Streptophyta</taxon>
        <taxon>Embryophyta</taxon>
        <taxon>Tracheophyta</taxon>
        <taxon>Spermatophyta</taxon>
        <taxon>Magnoliopsida</taxon>
        <taxon>eudicotyledons</taxon>
        <taxon>Gunneridae</taxon>
        <taxon>Pentapetalae</taxon>
        <taxon>asterids</taxon>
        <taxon>Ericales</taxon>
        <taxon>Theaceae</taxon>
        <taxon>Camellia</taxon>
    </lineage>
</organism>
<dbReference type="PANTHER" id="PTHR24298:SF901">
    <property type="entry name" value="CYTOCHROME P450, FAMILY 81, SUBFAMILY D, POLYPEPTIDE 8"/>
    <property type="match status" value="1"/>
</dbReference>
<evidence type="ECO:0000256" key="8">
    <source>
        <dbReference type="RuleBase" id="RU000461"/>
    </source>
</evidence>
<dbReference type="InterPro" id="IPR001128">
    <property type="entry name" value="Cyt_P450"/>
</dbReference>
<accession>A0A4S4D1Q7</accession>
<feature type="binding site" description="axial binding residue" evidence="7">
    <location>
        <position position="38"/>
    </location>
    <ligand>
        <name>heme</name>
        <dbReference type="ChEBI" id="CHEBI:30413"/>
    </ligand>
    <ligandPart>
        <name>Fe</name>
        <dbReference type="ChEBI" id="CHEBI:18248"/>
    </ligandPart>
</feature>
<name>A0A4S4D1Q7_CAMSN</name>
<evidence type="ECO:0000256" key="2">
    <source>
        <dbReference type="ARBA" id="ARBA00022692"/>
    </source>
</evidence>
<sequence length="226" mass="25215">MHRDPKVWEELDKFKPERFKGEREGFKFFPFGIGRRACPGANMGVRAISLALGSLIQCFELQEVLQHAKPLNQIPLVGPLFTPPVNVNLVARVVVRAATDLHSHANVNNTTGYDFLVWKVYDNFSEILERVRFTMRQLVQRSGKIQGKVDIFIAGIGTGGTISEVGRFLKQQNPSIKISSDEVVETTKQLALQEGLLANSMLKTGCLKENYGSIEDYGSIHIVNLS</sequence>
<keyword evidence="8" id="KW-0503">Monooxygenase</keyword>
<keyword evidence="6" id="KW-0472">Membrane</keyword>
<dbReference type="GO" id="GO:0020037">
    <property type="term" value="F:heme binding"/>
    <property type="evidence" value="ECO:0007669"/>
    <property type="project" value="InterPro"/>
</dbReference>
<dbReference type="InterPro" id="IPR036052">
    <property type="entry name" value="TrpB-like_PALP_sf"/>
</dbReference>
<dbReference type="InterPro" id="IPR036396">
    <property type="entry name" value="Cyt_P450_sf"/>
</dbReference>
<dbReference type="InterPro" id="IPR017972">
    <property type="entry name" value="Cyt_P450_CS"/>
</dbReference>
<dbReference type="SUPFAM" id="SSF48264">
    <property type="entry name" value="Cytochrome P450"/>
    <property type="match status" value="1"/>
</dbReference>
<dbReference type="GO" id="GO:0016709">
    <property type="term" value="F:oxidoreductase activity, acting on paired donors, with incorporation or reduction of molecular oxygen, NAD(P)H as one donor, and incorporation of one atom of oxygen"/>
    <property type="evidence" value="ECO:0007669"/>
    <property type="project" value="TreeGrafter"/>
</dbReference>
<keyword evidence="7 8" id="KW-0349">Heme</keyword>
<evidence type="ECO:0000256" key="6">
    <source>
        <dbReference type="ARBA" id="ARBA00023136"/>
    </source>
</evidence>
<keyword evidence="5 8" id="KW-0560">Oxidoreductase</keyword>
<dbReference type="EMBL" id="SDRB02012985">
    <property type="protein sequence ID" value="THF96174.1"/>
    <property type="molecule type" value="Genomic_DNA"/>
</dbReference>
<dbReference type="GO" id="GO:0005506">
    <property type="term" value="F:iron ion binding"/>
    <property type="evidence" value="ECO:0007669"/>
    <property type="project" value="InterPro"/>
</dbReference>
<comment type="subcellular location">
    <subcellularLocation>
        <location evidence="1">Membrane</location>
        <topology evidence="1">Single-pass membrane protein</topology>
    </subcellularLocation>
</comment>
<dbReference type="GO" id="GO:0016020">
    <property type="term" value="C:membrane"/>
    <property type="evidence" value="ECO:0007669"/>
    <property type="project" value="UniProtKB-SubCell"/>
</dbReference>
<dbReference type="Gene3D" id="1.10.630.10">
    <property type="entry name" value="Cytochrome P450"/>
    <property type="match status" value="1"/>
</dbReference>
<dbReference type="Pfam" id="PF00067">
    <property type="entry name" value="p450"/>
    <property type="match status" value="1"/>
</dbReference>
<keyword evidence="2" id="KW-0812">Transmembrane</keyword>
<dbReference type="Proteomes" id="UP000306102">
    <property type="component" value="Unassembled WGS sequence"/>
</dbReference>
<reference evidence="9 10" key="1">
    <citation type="journal article" date="2018" name="Proc. Natl. Acad. Sci. U.S.A.">
        <title>Draft genome sequence of Camellia sinensis var. sinensis provides insights into the evolution of the tea genome and tea quality.</title>
        <authorList>
            <person name="Wei C."/>
            <person name="Yang H."/>
            <person name="Wang S."/>
            <person name="Zhao J."/>
            <person name="Liu C."/>
            <person name="Gao L."/>
            <person name="Xia E."/>
            <person name="Lu Y."/>
            <person name="Tai Y."/>
            <person name="She G."/>
            <person name="Sun J."/>
            <person name="Cao H."/>
            <person name="Tong W."/>
            <person name="Gao Q."/>
            <person name="Li Y."/>
            <person name="Deng W."/>
            <person name="Jiang X."/>
            <person name="Wang W."/>
            <person name="Chen Q."/>
            <person name="Zhang S."/>
            <person name="Li H."/>
            <person name="Wu J."/>
            <person name="Wang P."/>
            <person name="Li P."/>
            <person name="Shi C."/>
            <person name="Zheng F."/>
            <person name="Jian J."/>
            <person name="Huang B."/>
            <person name="Shan D."/>
            <person name="Shi M."/>
            <person name="Fang C."/>
            <person name="Yue Y."/>
            <person name="Li F."/>
            <person name="Li D."/>
            <person name="Wei S."/>
            <person name="Han B."/>
            <person name="Jiang C."/>
            <person name="Yin Y."/>
            <person name="Xia T."/>
            <person name="Zhang Z."/>
            <person name="Bennetzen J.L."/>
            <person name="Zhao S."/>
            <person name="Wan X."/>
        </authorList>
    </citation>
    <scope>NUCLEOTIDE SEQUENCE [LARGE SCALE GENOMIC DNA]</scope>
    <source>
        <strain evidence="10">cv. Shuchazao</strain>
        <tissue evidence="9">Leaf</tissue>
    </source>
</reference>
<dbReference type="InterPro" id="IPR002401">
    <property type="entry name" value="Cyt_P450_E_grp-I"/>
</dbReference>
<dbReference type="SUPFAM" id="SSF53686">
    <property type="entry name" value="Tryptophan synthase beta subunit-like PLP-dependent enzymes"/>
    <property type="match status" value="1"/>
</dbReference>
<proteinExistence type="inferred from homology"/>
<comment type="similarity">
    <text evidence="8">Belongs to the cytochrome P450 family.</text>
</comment>
<evidence type="ECO:0000313" key="9">
    <source>
        <dbReference type="EMBL" id="THF96174.1"/>
    </source>
</evidence>
<keyword evidence="10" id="KW-1185">Reference proteome</keyword>
<keyword evidence="7 8" id="KW-0408">Iron</keyword>
<dbReference type="STRING" id="542762.A0A4S4D1Q7"/>
<dbReference type="InterPro" id="IPR051103">
    <property type="entry name" value="Plant_metabolite_P450s"/>
</dbReference>
<comment type="cofactor">
    <cofactor evidence="7">
        <name>heme</name>
        <dbReference type="ChEBI" id="CHEBI:30413"/>
    </cofactor>
</comment>
<dbReference type="PANTHER" id="PTHR24298">
    <property type="entry name" value="FLAVONOID 3'-MONOOXYGENASE-RELATED"/>
    <property type="match status" value="1"/>
</dbReference>
<keyword evidence="4" id="KW-1133">Transmembrane helix</keyword>
<protein>
    <submittedName>
        <fullName evidence="9">Uncharacterized protein</fullName>
    </submittedName>
</protein>
<evidence type="ECO:0000256" key="5">
    <source>
        <dbReference type="ARBA" id="ARBA00023002"/>
    </source>
</evidence>
<dbReference type="PRINTS" id="PR00463">
    <property type="entry name" value="EP450I"/>
</dbReference>
<dbReference type="AlphaFoldDB" id="A0A4S4D1Q7"/>
<gene>
    <name evidence="9" type="ORF">TEA_000519</name>
</gene>
<evidence type="ECO:0000313" key="10">
    <source>
        <dbReference type="Proteomes" id="UP000306102"/>
    </source>
</evidence>
<keyword evidence="3 7" id="KW-0479">Metal-binding</keyword>
<evidence type="ECO:0000256" key="7">
    <source>
        <dbReference type="PIRSR" id="PIRSR602401-1"/>
    </source>
</evidence>
<comment type="caution">
    <text evidence="9">The sequence shown here is derived from an EMBL/GenBank/DDBJ whole genome shotgun (WGS) entry which is preliminary data.</text>
</comment>
<dbReference type="Gene3D" id="3.40.50.1100">
    <property type="match status" value="1"/>
</dbReference>
<evidence type="ECO:0000256" key="4">
    <source>
        <dbReference type="ARBA" id="ARBA00022989"/>
    </source>
</evidence>
<evidence type="ECO:0000256" key="1">
    <source>
        <dbReference type="ARBA" id="ARBA00004167"/>
    </source>
</evidence>